<evidence type="ECO:0000259" key="14">
    <source>
        <dbReference type="Pfam" id="PF00745"/>
    </source>
</evidence>
<comment type="similarity">
    <text evidence="2 8 13">Belongs to the glutamyl-tRNA reductase family.</text>
</comment>
<evidence type="ECO:0000256" key="2">
    <source>
        <dbReference type="ARBA" id="ARBA00005916"/>
    </source>
</evidence>
<dbReference type="FunFam" id="3.30.460.30:FF:000001">
    <property type="entry name" value="Glutamyl-tRNA reductase"/>
    <property type="match status" value="1"/>
</dbReference>
<dbReference type="PANTHER" id="PTHR43013:SF1">
    <property type="entry name" value="GLUTAMYL-TRNA REDUCTASE"/>
    <property type="match status" value="1"/>
</dbReference>
<name>A0A1V4SXL7_9CLOT</name>
<dbReference type="GO" id="GO:0008883">
    <property type="term" value="F:glutamyl-tRNA reductase activity"/>
    <property type="evidence" value="ECO:0007669"/>
    <property type="project" value="UniProtKB-UniRule"/>
</dbReference>
<evidence type="ECO:0000256" key="8">
    <source>
        <dbReference type="HAMAP-Rule" id="MF_00087"/>
    </source>
</evidence>
<dbReference type="Gene3D" id="3.30.460.30">
    <property type="entry name" value="Glutamyl-tRNA reductase, N-terminal domain"/>
    <property type="match status" value="1"/>
</dbReference>
<dbReference type="InterPro" id="IPR006151">
    <property type="entry name" value="Shikm_DH/Glu-tRNA_Rdtase"/>
</dbReference>
<dbReference type="UniPathway" id="UPA00251">
    <property type="reaction ID" value="UER00316"/>
</dbReference>
<comment type="pathway">
    <text evidence="1 8 13">Porphyrin-containing compound metabolism; protoporphyrin-IX biosynthesis; 5-aminolevulinate from L-glutamyl-tRNA(Glu): step 1/2.</text>
</comment>
<gene>
    <name evidence="8 17" type="primary">hemA</name>
    <name evidence="17" type="ORF">CLTHE_07130</name>
</gene>
<feature type="binding site" evidence="8 10">
    <location>
        <position position="101"/>
    </location>
    <ligand>
        <name>substrate</name>
    </ligand>
</feature>
<keyword evidence="6 8" id="KW-0627">Porphyrin biosynthesis</keyword>
<dbReference type="SUPFAM" id="SSF51735">
    <property type="entry name" value="NAD(P)-binding Rossmann-fold domains"/>
    <property type="match status" value="1"/>
</dbReference>
<accession>A0A1V4SXL7</accession>
<dbReference type="PANTHER" id="PTHR43013">
    <property type="entry name" value="GLUTAMYL-TRNA REDUCTASE"/>
    <property type="match status" value="1"/>
</dbReference>
<dbReference type="RefSeq" id="WP_080022032.1">
    <property type="nucleotide sequence ID" value="NZ_LTAY01000025.1"/>
</dbReference>
<dbReference type="Pfam" id="PF05201">
    <property type="entry name" value="GlutR_N"/>
    <property type="match status" value="1"/>
</dbReference>
<dbReference type="InterPro" id="IPR018214">
    <property type="entry name" value="GluRdtase_CS"/>
</dbReference>
<dbReference type="Gene3D" id="3.40.50.720">
    <property type="entry name" value="NAD(P)-binding Rossmann-like Domain"/>
    <property type="match status" value="1"/>
</dbReference>
<keyword evidence="4 8" id="KW-0521">NADP</keyword>
<comment type="caution">
    <text evidence="17">The sequence shown here is derived from an EMBL/GenBank/DDBJ whole genome shotgun (WGS) entry which is preliminary data.</text>
</comment>
<dbReference type="HAMAP" id="MF_00087">
    <property type="entry name" value="Glu_tRNA_reductase"/>
    <property type="match status" value="1"/>
</dbReference>
<dbReference type="GO" id="GO:0019353">
    <property type="term" value="P:protoporphyrinogen IX biosynthetic process from glutamate"/>
    <property type="evidence" value="ECO:0007669"/>
    <property type="project" value="TreeGrafter"/>
</dbReference>
<feature type="binding site" evidence="8 10">
    <location>
        <begin position="106"/>
        <end position="108"/>
    </location>
    <ligand>
        <name>substrate</name>
    </ligand>
</feature>
<evidence type="ECO:0000256" key="7">
    <source>
        <dbReference type="ARBA" id="ARBA00047464"/>
    </source>
</evidence>
<evidence type="ECO:0000256" key="9">
    <source>
        <dbReference type="PIRSR" id="PIRSR000445-1"/>
    </source>
</evidence>
<evidence type="ECO:0000256" key="13">
    <source>
        <dbReference type="RuleBase" id="RU000584"/>
    </source>
</evidence>
<organism evidence="17 18">
    <name type="scientific">Clostridium thermobutyricum DSM 4928</name>
    <dbReference type="NCBI Taxonomy" id="1121339"/>
    <lineage>
        <taxon>Bacteria</taxon>
        <taxon>Bacillati</taxon>
        <taxon>Bacillota</taxon>
        <taxon>Clostridia</taxon>
        <taxon>Eubacteriales</taxon>
        <taxon>Clostridiaceae</taxon>
        <taxon>Clostridium</taxon>
    </lineage>
</organism>
<dbReference type="AlphaFoldDB" id="A0A1V4SXL7"/>
<evidence type="ECO:0000313" key="18">
    <source>
        <dbReference type="Proteomes" id="UP000191448"/>
    </source>
</evidence>
<proteinExistence type="inferred from homology"/>
<evidence type="ECO:0000256" key="10">
    <source>
        <dbReference type="PIRSR" id="PIRSR000445-2"/>
    </source>
</evidence>
<comment type="subunit">
    <text evidence="8">Homodimer.</text>
</comment>
<feature type="binding site" evidence="8 11">
    <location>
        <begin position="177"/>
        <end position="182"/>
    </location>
    <ligand>
        <name>NADP(+)</name>
        <dbReference type="ChEBI" id="CHEBI:58349"/>
    </ligand>
</feature>
<evidence type="ECO:0000256" key="4">
    <source>
        <dbReference type="ARBA" id="ARBA00022857"/>
    </source>
</evidence>
<dbReference type="EMBL" id="LTAY01000025">
    <property type="protein sequence ID" value="OPX49331.1"/>
    <property type="molecule type" value="Genomic_DNA"/>
</dbReference>
<feature type="binding site" evidence="8 10">
    <location>
        <begin position="45"/>
        <end position="48"/>
    </location>
    <ligand>
        <name>substrate</name>
    </ligand>
</feature>
<dbReference type="OrthoDB" id="110209at2"/>
<evidence type="ECO:0000256" key="1">
    <source>
        <dbReference type="ARBA" id="ARBA00005059"/>
    </source>
</evidence>
<dbReference type="InterPro" id="IPR000343">
    <property type="entry name" value="4pyrrol_synth_GluRdtase"/>
</dbReference>
<evidence type="ECO:0000256" key="5">
    <source>
        <dbReference type="ARBA" id="ARBA00023002"/>
    </source>
</evidence>
<feature type="domain" description="Quinate/shikimate 5-dehydrogenase/glutamyl-tRNA reductase" evidence="15">
    <location>
        <begin position="168"/>
        <end position="288"/>
    </location>
</feature>
<feature type="binding site" evidence="8 10">
    <location>
        <position position="112"/>
    </location>
    <ligand>
        <name>substrate</name>
    </ligand>
</feature>
<feature type="domain" description="Tetrapyrrole biosynthesis glutamyl-tRNA reductase dimerisation" evidence="14">
    <location>
        <begin position="306"/>
        <end position="395"/>
    </location>
</feature>
<dbReference type="PIRSF" id="PIRSF000445">
    <property type="entry name" value="4pyrrol_synth_GluRdtase"/>
    <property type="match status" value="1"/>
</dbReference>
<dbReference type="InterPro" id="IPR015895">
    <property type="entry name" value="4pyrrol_synth_GluRdtase_N"/>
</dbReference>
<protein>
    <recommendedName>
        <fullName evidence="3 8">Glutamyl-tRNA reductase</fullName>
        <shortName evidence="8">GluTR</shortName>
        <ecNumber evidence="3 8">1.2.1.70</ecNumber>
    </recommendedName>
</protein>
<dbReference type="Proteomes" id="UP000191448">
    <property type="component" value="Unassembled WGS sequence"/>
</dbReference>
<comment type="miscellaneous">
    <text evidence="8">During catalysis, the active site Cys acts as a nucleophile attacking the alpha-carbonyl group of tRNA-bound glutamate with the formation of a thioester intermediate between enzyme and glutamate, and the concomitant release of tRNA(Glu). The thioester intermediate is finally reduced by direct hydride transfer from NADPH, to form the product GSA.</text>
</comment>
<feature type="domain" description="Glutamyl-tRNA reductase N-terminal" evidence="16">
    <location>
        <begin position="9"/>
        <end position="147"/>
    </location>
</feature>
<comment type="domain">
    <text evidence="8">Possesses an unusual extended V-shaped dimeric structure with each monomer consisting of three distinct domains arranged along a curved 'spinal' alpha-helix. The N-terminal catalytic domain specifically recognizes the glutamate moiety of the substrate. The second domain is the NADPH-binding domain, and the third C-terminal domain is responsible for dimerization.</text>
</comment>
<evidence type="ECO:0000256" key="6">
    <source>
        <dbReference type="ARBA" id="ARBA00023244"/>
    </source>
</evidence>
<dbReference type="InterPro" id="IPR036291">
    <property type="entry name" value="NAD(P)-bd_dom_sf"/>
</dbReference>
<dbReference type="InterPro" id="IPR015896">
    <property type="entry name" value="4pyrrol_synth_GluRdtase_dimer"/>
</dbReference>
<dbReference type="SUPFAM" id="SSF69742">
    <property type="entry name" value="Glutamyl tRNA-reductase catalytic, N-terminal domain"/>
    <property type="match status" value="1"/>
</dbReference>
<comment type="function">
    <text evidence="8">Catalyzes the NADPH-dependent reduction of glutamyl-tRNA(Glu) to glutamate 1-semialdehyde (GSA).</text>
</comment>
<dbReference type="InterPro" id="IPR036343">
    <property type="entry name" value="GluRdtase_N_sf"/>
</dbReference>
<evidence type="ECO:0000256" key="12">
    <source>
        <dbReference type="PIRSR" id="PIRSR000445-4"/>
    </source>
</evidence>
<sequence>MIGLIGIKKDTPLEIREKFSVNPKKRDKAINYLRDEIEEIVVLSTCNRTEIYFNHFLDDKEILKKFFEAFDFDKKYIDYVFISKGEKAIEHLFRVICGFHSKILGEDQILGQIKEAYSFSLENKLVKNKLLRLFQEAVTCGKRFRKEANLYKIPVSSASISVNKIIEEDGKKVMVLGYGSVGKLVVKNLISHRSIEEIYIVVRDKSKVDISDYRVKVLDFREKNIFINSMDGIISCTSAPHTVIRKEDLEKVGKKINIYDLALPRDVDLELYKIDRFKILNIDDISKIDDENKHLRKERMESYKWIIDKYILEYKEWEKLRDISPYINKIRENKLNEVSKRYDTYKKKSNEENKIVEKMIESMGNFYSNKAIKVLKEEALKGREEECLEILKKIFF</sequence>
<evidence type="ECO:0000259" key="16">
    <source>
        <dbReference type="Pfam" id="PF05201"/>
    </source>
</evidence>
<feature type="site" description="Important for activity" evidence="8 12">
    <location>
        <position position="91"/>
    </location>
</feature>
<comment type="catalytic activity">
    <reaction evidence="7 8 13">
        <text>(S)-4-amino-5-oxopentanoate + tRNA(Glu) + NADP(+) = L-glutamyl-tRNA(Glu) + NADPH + H(+)</text>
        <dbReference type="Rhea" id="RHEA:12344"/>
        <dbReference type="Rhea" id="RHEA-COMP:9663"/>
        <dbReference type="Rhea" id="RHEA-COMP:9680"/>
        <dbReference type="ChEBI" id="CHEBI:15378"/>
        <dbReference type="ChEBI" id="CHEBI:57501"/>
        <dbReference type="ChEBI" id="CHEBI:57783"/>
        <dbReference type="ChEBI" id="CHEBI:58349"/>
        <dbReference type="ChEBI" id="CHEBI:78442"/>
        <dbReference type="ChEBI" id="CHEBI:78520"/>
        <dbReference type="EC" id="1.2.1.70"/>
    </reaction>
</comment>
<keyword evidence="5 8" id="KW-0560">Oxidoreductase</keyword>
<dbReference type="PROSITE" id="PS00747">
    <property type="entry name" value="GLUTR"/>
    <property type="match status" value="1"/>
</dbReference>
<feature type="active site" description="Nucleophile" evidence="8 9">
    <location>
        <position position="46"/>
    </location>
</feature>
<dbReference type="GO" id="GO:0050661">
    <property type="term" value="F:NADP binding"/>
    <property type="evidence" value="ECO:0007669"/>
    <property type="project" value="InterPro"/>
</dbReference>
<dbReference type="NCBIfam" id="TIGR01035">
    <property type="entry name" value="hemA"/>
    <property type="match status" value="1"/>
</dbReference>
<evidence type="ECO:0000256" key="3">
    <source>
        <dbReference type="ARBA" id="ARBA00012970"/>
    </source>
</evidence>
<evidence type="ECO:0000259" key="15">
    <source>
        <dbReference type="Pfam" id="PF01488"/>
    </source>
</evidence>
<dbReference type="EC" id="1.2.1.70" evidence="3 8"/>
<evidence type="ECO:0000256" key="11">
    <source>
        <dbReference type="PIRSR" id="PIRSR000445-3"/>
    </source>
</evidence>
<evidence type="ECO:0000313" key="17">
    <source>
        <dbReference type="EMBL" id="OPX49331.1"/>
    </source>
</evidence>
<reference evidence="17 18" key="1">
    <citation type="submission" date="2016-02" db="EMBL/GenBank/DDBJ databases">
        <title>Genome sequence of Clostridium thermobutyricum DSM 4928.</title>
        <authorList>
            <person name="Poehlein A."/>
            <person name="Daniel R."/>
        </authorList>
    </citation>
    <scope>NUCLEOTIDE SEQUENCE [LARGE SCALE GENOMIC DNA]</scope>
    <source>
        <strain evidence="17 18">DSM 4928</strain>
    </source>
</reference>
<dbReference type="Pfam" id="PF00745">
    <property type="entry name" value="GlutR_dimer"/>
    <property type="match status" value="1"/>
</dbReference>
<dbReference type="Pfam" id="PF01488">
    <property type="entry name" value="Shikimate_DH"/>
    <property type="match status" value="1"/>
</dbReference>